<protein>
    <submittedName>
        <fullName evidence="1">Uncharacterized protein</fullName>
    </submittedName>
</protein>
<dbReference type="EMBL" id="AVFL01000020">
    <property type="protein sequence ID" value="EWY38223.1"/>
    <property type="molecule type" value="Genomic_DNA"/>
</dbReference>
<gene>
    <name evidence="1" type="ORF">N825_14865</name>
</gene>
<dbReference type="STRING" id="1385369.N825_14865"/>
<dbReference type="Proteomes" id="UP000019486">
    <property type="component" value="Unassembled WGS sequence"/>
</dbReference>
<proteinExistence type="predicted"/>
<reference evidence="1 2" key="1">
    <citation type="submission" date="2013-08" db="EMBL/GenBank/DDBJ databases">
        <title>The genome sequence of Skermanella stibiiresistens.</title>
        <authorList>
            <person name="Zhu W."/>
            <person name="Wang G."/>
        </authorList>
    </citation>
    <scope>NUCLEOTIDE SEQUENCE [LARGE SCALE GENOMIC DNA]</scope>
    <source>
        <strain evidence="1 2">SB22</strain>
    </source>
</reference>
<name>W9H383_9PROT</name>
<comment type="caution">
    <text evidence="1">The sequence shown here is derived from an EMBL/GenBank/DDBJ whole genome shotgun (WGS) entry which is preliminary data.</text>
</comment>
<keyword evidence="2" id="KW-1185">Reference proteome</keyword>
<dbReference type="AlphaFoldDB" id="W9H383"/>
<organism evidence="1 2">
    <name type="scientific">Skermanella stibiiresistens SB22</name>
    <dbReference type="NCBI Taxonomy" id="1385369"/>
    <lineage>
        <taxon>Bacteria</taxon>
        <taxon>Pseudomonadati</taxon>
        <taxon>Pseudomonadota</taxon>
        <taxon>Alphaproteobacteria</taxon>
        <taxon>Rhodospirillales</taxon>
        <taxon>Azospirillaceae</taxon>
        <taxon>Skermanella</taxon>
    </lineage>
</organism>
<evidence type="ECO:0000313" key="2">
    <source>
        <dbReference type="Proteomes" id="UP000019486"/>
    </source>
</evidence>
<evidence type="ECO:0000313" key="1">
    <source>
        <dbReference type="EMBL" id="EWY38223.1"/>
    </source>
</evidence>
<accession>W9H383</accession>
<sequence>MPKSRRGVEHRFRYDDQGVWLDGLSGRIFRSAGFARHSRRIAKALFRHRKITAFQRMD</sequence>